<feature type="transmembrane region" description="Helical" evidence="5">
    <location>
        <begin position="43"/>
        <end position="66"/>
    </location>
</feature>
<comment type="subcellular location">
    <subcellularLocation>
        <location evidence="1">Endomembrane system</location>
        <topology evidence="1">Multi-pass membrane protein</topology>
    </subcellularLocation>
</comment>
<feature type="transmembrane region" description="Helical" evidence="5">
    <location>
        <begin position="78"/>
        <end position="98"/>
    </location>
</feature>
<proteinExistence type="predicted"/>
<dbReference type="Pfam" id="PF04191">
    <property type="entry name" value="PEMT"/>
    <property type="match status" value="1"/>
</dbReference>
<dbReference type="Proteomes" id="UP000238949">
    <property type="component" value="Unassembled WGS sequence"/>
</dbReference>
<dbReference type="PANTHER" id="PTHR12714:SF9">
    <property type="entry name" value="PROTEIN-S-ISOPRENYLCYSTEINE O-METHYLTRANSFERASE"/>
    <property type="match status" value="1"/>
</dbReference>
<accession>A0A2S9VB09</accession>
<dbReference type="InterPro" id="IPR007318">
    <property type="entry name" value="Phopholipid_MeTrfase"/>
</dbReference>
<dbReference type="OrthoDB" id="9811969at2"/>
<keyword evidence="4 5" id="KW-0472">Membrane</keyword>
<dbReference type="RefSeq" id="WP_105934536.1">
    <property type="nucleotide sequence ID" value="NZ_PVNP01000094.1"/>
</dbReference>
<name>A0A2S9VB09_9ALTE</name>
<sequence>MVSLILISSFLALAALGRSFVQYKRNGDFGIRAASINAPLIEIVPGAIFVVTFCFAFGLVLFGYLGRAPLLFVPSIPFQLLGSLIGACGIAVTLLSQIQMGDSWRIGVDQQETTALITHGIYAKSRNPIYFGIFLFWAGVCITFPHLLLWACAFVCWICIEVIVRQIEEPYLKKVHGDDFLKYKSDTNRYIPKLSRFKF</sequence>
<gene>
    <name evidence="6" type="ORF">C6Y40_10390</name>
</gene>
<feature type="transmembrane region" description="Helical" evidence="5">
    <location>
        <begin position="134"/>
        <end position="164"/>
    </location>
</feature>
<evidence type="ECO:0000313" key="6">
    <source>
        <dbReference type="EMBL" id="PRO73661.1"/>
    </source>
</evidence>
<evidence type="ECO:0000313" key="7">
    <source>
        <dbReference type="Proteomes" id="UP000238949"/>
    </source>
</evidence>
<evidence type="ECO:0000256" key="1">
    <source>
        <dbReference type="ARBA" id="ARBA00004127"/>
    </source>
</evidence>
<dbReference type="PANTHER" id="PTHR12714">
    <property type="entry name" value="PROTEIN-S ISOPRENYLCYSTEINE O-METHYLTRANSFERASE"/>
    <property type="match status" value="1"/>
</dbReference>
<dbReference type="EMBL" id="PVNP01000094">
    <property type="protein sequence ID" value="PRO73661.1"/>
    <property type="molecule type" value="Genomic_DNA"/>
</dbReference>
<dbReference type="GO" id="GO:0012505">
    <property type="term" value="C:endomembrane system"/>
    <property type="evidence" value="ECO:0007669"/>
    <property type="project" value="UniProtKB-SubCell"/>
</dbReference>
<keyword evidence="7" id="KW-1185">Reference proteome</keyword>
<evidence type="ECO:0000256" key="4">
    <source>
        <dbReference type="ARBA" id="ARBA00023136"/>
    </source>
</evidence>
<evidence type="ECO:0000256" key="5">
    <source>
        <dbReference type="SAM" id="Phobius"/>
    </source>
</evidence>
<comment type="caution">
    <text evidence="6">The sequence shown here is derived from an EMBL/GenBank/DDBJ whole genome shotgun (WGS) entry which is preliminary data.</text>
</comment>
<keyword evidence="6" id="KW-0489">Methyltransferase</keyword>
<evidence type="ECO:0000256" key="2">
    <source>
        <dbReference type="ARBA" id="ARBA00022692"/>
    </source>
</evidence>
<organism evidence="6 7">
    <name type="scientific">Alteromonas alba</name>
    <dbReference type="NCBI Taxonomy" id="2079529"/>
    <lineage>
        <taxon>Bacteria</taxon>
        <taxon>Pseudomonadati</taxon>
        <taxon>Pseudomonadota</taxon>
        <taxon>Gammaproteobacteria</taxon>
        <taxon>Alteromonadales</taxon>
        <taxon>Alteromonadaceae</taxon>
        <taxon>Alteromonas/Salinimonas group</taxon>
        <taxon>Alteromonas</taxon>
    </lineage>
</organism>
<keyword evidence="6" id="KW-0808">Transferase</keyword>
<dbReference type="Gene3D" id="1.20.120.1630">
    <property type="match status" value="1"/>
</dbReference>
<keyword evidence="3 5" id="KW-1133">Transmembrane helix</keyword>
<dbReference type="GO" id="GO:0008168">
    <property type="term" value="F:methyltransferase activity"/>
    <property type="evidence" value="ECO:0007669"/>
    <property type="project" value="UniProtKB-KW"/>
</dbReference>
<dbReference type="GO" id="GO:0032259">
    <property type="term" value="P:methylation"/>
    <property type="evidence" value="ECO:0007669"/>
    <property type="project" value="UniProtKB-KW"/>
</dbReference>
<dbReference type="AlphaFoldDB" id="A0A2S9VB09"/>
<reference evidence="7" key="1">
    <citation type="journal article" date="2020" name="Int. J. Syst. Evol. Microbiol.">
        <title>Alteromonas alba sp. nov., a marine bacterium isolated from the seawater of the West Pacific Ocean.</title>
        <authorList>
            <person name="Sun C."/>
            <person name="Wu Y.-H."/>
            <person name="Xamxidin M."/>
            <person name="Cheng H."/>
            <person name="Xu X.-W."/>
        </authorList>
    </citation>
    <scope>NUCLEOTIDE SEQUENCE [LARGE SCALE GENOMIC DNA]</scope>
    <source>
        <strain evidence="7">190</strain>
    </source>
</reference>
<protein>
    <submittedName>
        <fullName evidence="6">Isoprenylcysteine carboxylmethyltransferase family protein</fullName>
    </submittedName>
</protein>
<keyword evidence="2 5" id="KW-0812">Transmembrane</keyword>
<evidence type="ECO:0000256" key="3">
    <source>
        <dbReference type="ARBA" id="ARBA00022989"/>
    </source>
</evidence>